<evidence type="ECO:0000259" key="5">
    <source>
        <dbReference type="PROSITE" id="PS50949"/>
    </source>
</evidence>
<dbReference type="GO" id="GO:0003700">
    <property type="term" value="F:DNA-binding transcription factor activity"/>
    <property type="evidence" value="ECO:0007669"/>
    <property type="project" value="InterPro"/>
</dbReference>
<name>A0A3S9B7F4_9HYPH</name>
<evidence type="ECO:0000256" key="1">
    <source>
        <dbReference type="ARBA" id="ARBA00023015"/>
    </source>
</evidence>
<dbReference type="SMART" id="SM00895">
    <property type="entry name" value="FCD"/>
    <property type="match status" value="1"/>
</dbReference>
<dbReference type="SMART" id="SM00345">
    <property type="entry name" value="HTH_GNTR"/>
    <property type="match status" value="1"/>
</dbReference>
<dbReference type="InterPro" id="IPR036390">
    <property type="entry name" value="WH_DNA-bd_sf"/>
</dbReference>
<dbReference type="PANTHER" id="PTHR43537">
    <property type="entry name" value="TRANSCRIPTIONAL REGULATOR, GNTR FAMILY"/>
    <property type="match status" value="1"/>
</dbReference>
<dbReference type="CDD" id="cd07377">
    <property type="entry name" value="WHTH_GntR"/>
    <property type="match status" value="1"/>
</dbReference>
<dbReference type="SUPFAM" id="SSF48008">
    <property type="entry name" value="GntR ligand-binding domain-like"/>
    <property type="match status" value="1"/>
</dbReference>
<evidence type="ECO:0000256" key="4">
    <source>
        <dbReference type="SAM" id="MobiDB-lite"/>
    </source>
</evidence>
<proteinExistence type="predicted"/>
<dbReference type="AlphaFoldDB" id="A0A3S9B7F4"/>
<dbReference type="OrthoDB" id="9028214at2"/>
<evidence type="ECO:0000256" key="3">
    <source>
        <dbReference type="ARBA" id="ARBA00023163"/>
    </source>
</evidence>
<organism evidence="6 7">
    <name type="scientific">Georhizobium profundi</name>
    <dbReference type="NCBI Taxonomy" id="2341112"/>
    <lineage>
        <taxon>Bacteria</taxon>
        <taxon>Pseudomonadati</taxon>
        <taxon>Pseudomonadota</taxon>
        <taxon>Alphaproteobacteria</taxon>
        <taxon>Hyphomicrobiales</taxon>
        <taxon>Rhizobiaceae</taxon>
        <taxon>Georhizobium</taxon>
    </lineage>
</organism>
<gene>
    <name evidence="6" type="ORF">D5400_17890</name>
</gene>
<feature type="region of interest" description="Disordered" evidence="4">
    <location>
        <begin position="1"/>
        <end position="27"/>
    </location>
</feature>
<feature type="compositionally biased region" description="Polar residues" evidence="4">
    <location>
        <begin position="16"/>
        <end position="25"/>
    </location>
</feature>
<dbReference type="SUPFAM" id="SSF46785">
    <property type="entry name" value="Winged helix' DNA-binding domain"/>
    <property type="match status" value="1"/>
</dbReference>
<dbReference type="InterPro" id="IPR011711">
    <property type="entry name" value="GntR_C"/>
</dbReference>
<accession>A0A3S9B7F4</accession>
<keyword evidence="1" id="KW-0805">Transcription regulation</keyword>
<dbReference type="PRINTS" id="PR00035">
    <property type="entry name" value="HTHGNTR"/>
</dbReference>
<dbReference type="InterPro" id="IPR036388">
    <property type="entry name" value="WH-like_DNA-bd_sf"/>
</dbReference>
<dbReference type="InterPro" id="IPR008920">
    <property type="entry name" value="TF_FadR/GntR_C"/>
</dbReference>
<dbReference type="Pfam" id="PF00392">
    <property type="entry name" value="GntR"/>
    <property type="match status" value="1"/>
</dbReference>
<dbReference type="KEGG" id="abaw:D5400_17890"/>
<sequence>MVVLSTEVGHADQKSQENSVATDQLETGRKDVDRTIKRRRMHEDLVDMLAADIQEGVYAPGDSLPSERALMDEYGVSRLTVREATAALEAMGLIETRPGTRARVCAPQPEFLLGMLSQAATFYLQQPGGLRSFSEVRQIVEAGVARLAAPTASDAQIRALEEALYANREAIGDADLFGRTDIAFHQKIADIVDNPIINAFFTAIDRWLHEVRHTSLKIEGQMDTAFAAHERIFRAIKERDPEAAEREMLNHLRQLASIYPPAPASGKSSL</sequence>
<reference evidence="6 7" key="1">
    <citation type="submission" date="2018-09" db="EMBL/GenBank/DDBJ databases">
        <title>Marinorhizobium profundi gen. nov., sp. nov., isolated from a deep-sea sediment sample from the New Britain Trench and proposal of Marinorhizobiaceae fam. nov. in the order Rhizobiales of the class Alphaproteobacteria.</title>
        <authorList>
            <person name="Cao J."/>
        </authorList>
    </citation>
    <scope>NUCLEOTIDE SEQUENCE [LARGE SCALE GENOMIC DNA]</scope>
    <source>
        <strain evidence="6 7">WS11</strain>
    </source>
</reference>
<dbReference type="GO" id="GO:0003677">
    <property type="term" value="F:DNA binding"/>
    <property type="evidence" value="ECO:0007669"/>
    <property type="project" value="UniProtKB-KW"/>
</dbReference>
<dbReference type="PROSITE" id="PS50949">
    <property type="entry name" value="HTH_GNTR"/>
    <property type="match status" value="1"/>
</dbReference>
<dbReference type="PANTHER" id="PTHR43537:SF5">
    <property type="entry name" value="UXU OPERON TRANSCRIPTIONAL REGULATOR"/>
    <property type="match status" value="1"/>
</dbReference>
<evidence type="ECO:0000256" key="2">
    <source>
        <dbReference type="ARBA" id="ARBA00023125"/>
    </source>
</evidence>
<keyword evidence="3" id="KW-0804">Transcription</keyword>
<dbReference type="EMBL" id="CP032509">
    <property type="protein sequence ID" value="AZN72898.1"/>
    <property type="molecule type" value="Genomic_DNA"/>
</dbReference>
<dbReference type="Proteomes" id="UP000268192">
    <property type="component" value="Chromosome"/>
</dbReference>
<keyword evidence="2" id="KW-0238">DNA-binding</keyword>
<dbReference type="Gene3D" id="1.20.120.530">
    <property type="entry name" value="GntR ligand-binding domain-like"/>
    <property type="match status" value="1"/>
</dbReference>
<dbReference type="Gene3D" id="1.10.10.10">
    <property type="entry name" value="Winged helix-like DNA-binding domain superfamily/Winged helix DNA-binding domain"/>
    <property type="match status" value="1"/>
</dbReference>
<evidence type="ECO:0000313" key="7">
    <source>
        <dbReference type="Proteomes" id="UP000268192"/>
    </source>
</evidence>
<protein>
    <submittedName>
        <fullName evidence="6">FCD domain-containing protein</fullName>
    </submittedName>
</protein>
<keyword evidence="7" id="KW-1185">Reference proteome</keyword>
<dbReference type="InterPro" id="IPR000524">
    <property type="entry name" value="Tscrpt_reg_HTH_GntR"/>
</dbReference>
<dbReference type="Pfam" id="PF07729">
    <property type="entry name" value="FCD"/>
    <property type="match status" value="1"/>
</dbReference>
<feature type="domain" description="HTH gntR-type" evidence="5">
    <location>
        <begin position="39"/>
        <end position="107"/>
    </location>
</feature>
<evidence type="ECO:0000313" key="6">
    <source>
        <dbReference type="EMBL" id="AZN72898.1"/>
    </source>
</evidence>